<feature type="compositionally biased region" description="Pro residues" evidence="1">
    <location>
        <begin position="145"/>
        <end position="154"/>
    </location>
</feature>
<reference evidence="3 4" key="1">
    <citation type="submission" date="2019-03" db="EMBL/GenBank/DDBJ databases">
        <title>Sequencing 23 genomes of Wallemia ichthyophaga.</title>
        <authorList>
            <person name="Gostincar C."/>
        </authorList>
    </citation>
    <scope>NUCLEOTIDE SEQUENCE [LARGE SCALE GENOMIC DNA]</scope>
    <source>
        <strain evidence="3 4">EXF-5753</strain>
    </source>
</reference>
<dbReference type="InterPro" id="IPR000999">
    <property type="entry name" value="RNase_III_dom"/>
</dbReference>
<dbReference type="SMART" id="SM00535">
    <property type="entry name" value="RIBOc"/>
    <property type="match status" value="1"/>
</dbReference>
<dbReference type="OrthoDB" id="5586015at2759"/>
<dbReference type="SUPFAM" id="SSF69047">
    <property type="entry name" value="Hypothetical protein YjbJ"/>
    <property type="match status" value="1"/>
</dbReference>
<gene>
    <name evidence="3" type="ORF">E3P99_01320</name>
</gene>
<feature type="region of interest" description="Disordered" evidence="1">
    <location>
        <begin position="289"/>
        <end position="310"/>
    </location>
</feature>
<name>A0A4T0FRL2_9BASI</name>
<dbReference type="GO" id="GO:0072686">
    <property type="term" value="C:mitotic spindle"/>
    <property type="evidence" value="ECO:0007669"/>
    <property type="project" value="InterPro"/>
</dbReference>
<dbReference type="Pfam" id="PF00636">
    <property type="entry name" value="Ribonuclease_3"/>
    <property type="match status" value="1"/>
</dbReference>
<organism evidence="3 4">
    <name type="scientific">Wallemia hederae</name>
    <dbReference type="NCBI Taxonomy" id="1540922"/>
    <lineage>
        <taxon>Eukaryota</taxon>
        <taxon>Fungi</taxon>
        <taxon>Dikarya</taxon>
        <taxon>Basidiomycota</taxon>
        <taxon>Wallemiomycotina</taxon>
        <taxon>Wallemiomycetes</taxon>
        <taxon>Wallemiales</taxon>
        <taxon>Wallemiaceae</taxon>
        <taxon>Wallemia</taxon>
    </lineage>
</organism>
<feature type="region of interest" description="Disordered" evidence="1">
    <location>
        <begin position="1"/>
        <end position="31"/>
    </location>
</feature>
<dbReference type="Proteomes" id="UP000310189">
    <property type="component" value="Unassembled WGS sequence"/>
</dbReference>
<dbReference type="GO" id="GO:0006396">
    <property type="term" value="P:RNA processing"/>
    <property type="evidence" value="ECO:0007669"/>
    <property type="project" value="InterPro"/>
</dbReference>
<dbReference type="PANTHER" id="PTHR40460:SF1">
    <property type="entry name" value="CSBD-LIKE DOMAIN-CONTAINING PROTEIN"/>
    <property type="match status" value="1"/>
</dbReference>
<comment type="caution">
    <text evidence="3">The sequence shown here is derived from an EMBL/GenBank/DDBJ whole genome shotgun (WGS) entry which is preliminary data.</text>
</comment>
<dbReference type="PROSITE" id="PS50142">
    <property type="entry name" value="RNASE_3_2"/>
    <property type="match status" value="1"/>
</dbReference>
<evidence type="ECO:0000259" key="2">
    <source>
        <dbReference type="PROSITE" id="PS50142"/>
    </source>
</evidence>
<accession>A0A4T0FRL2</accession>
<dbReference type="GO" id="GO:0004525">
    <property type="term" value="F:ribonuclease III activity"/>
    <property type="evidence" value="ECO:0007669"/>
    <property type="project" value="InterPro"/>
</dbReference>
<dbReference type="PANTHER" id="PTHR40460">
    <property type="entry name" value="CHROMOSOME 1, WHOLE GENOME SHOTGUN SEQUENCE"/>
    <property type="match status" value="1"/>
</dbReference>
<feature type="region of interest" description="Disordered" evidence="1">
    <location>
        <begin position="111"/>
        <end position="160"/>
    </location>
</feature>
<dbReference type="CDD" id="cd00593">
    <property type="entry name" value="RIBOc"/>
    <property type="match status" value="1"/>
</dbReference>
<dbReference type="InterPro" id="IPR013962">
    <property type="entry name" value="DASH_Dam1"/>
</dbReference>
<keyword evidence="4" id="KW-1185">Reference proteome</keyword>
<dbReference type="GO" id="GO:0042729">
    <property type="term" value="C:DASH complex"/>
    <property type="evidence" value="ECO:0007669"/>
    <property type="project" value="InterPro"/>
</dbReference>
<evidence type="ECO:0000313" key="3">
    <source>
        <dbReference type="EMBL" id="TIA90920.1"/>
    </source>
</evidence>
<feature type="region of interest" description="Disordered" evidence="1">
    <location>
        <begin position="360"/>
        <end position="410"/>
    </location>
</feature>
<dbReference type="Pfam" id="PF08653">
    <property type="entry name" value="DASH_Dam1"/>
    <property type="match status" value="1"/>
</dbReference>
<protein>
    <recommendedName>
        <fullName evidence="2">RNase III domain-containing protein</fullName>
    </recommendedName>
</protein>
<feature type="compositionally biased region" description="Polar residues" evidence="1">
    <location>
        <begin position="14"/>
        <end position="31"/>
    </location>
</feature>
<feature type="domain" description="RNase III" evidence="2">
    <location>
        <begin position="413"/>
        <end position="558"/>
    </location>
</feature>
<dbReference type="EMBL" id="SPNW01000015">
    <property type="protein sequence ID" value="TIA90920.1"/>
    <property type="molecule type" value="Genomic_DNA"/>
</dbReference>
<evidence type="ECO:0000256" key="1">
    <source>
        <dbReference type="SAM" id="MobiDB-lite"/>
    </source>
</evidence>
<dbReference type="Gene3D" id="1.10.1520.10">
    <property type="entry name" value="Ribonuclease III domain"/>
    <property type="match status" value="1"/>
</dbReference>
<feature type="compositionally biased region" description="Basic and acidic residues" evidence="1">
    <location>
        <begin position="292"/>
        <end position="309"/>
    </location>
</feature>
<dbReference type="SUPFAM" id="SSF69065">
    <property type="entry name" value="RNase III domain-like"/>
    <property type="match status" value="1"/>
</dbReference>
<feature type="compositionally biased region" description="Pro residues" evidence="1">
    <location>
        <begin position="391"/>
        <end position="410"/>
    </location>
</feature>
<feature type="compositionally biased region" description="Pro residues" evidence="1">
    <location>
        <begin position="115"/>
        <end position="124"/>
    </location>
</feature>
<evidence type="ECO:0000313" key="4">
    <source>
        <dbReference type="Proteomes" id="UP000310189"/>
    </source>
</evidence>
<proteinExistence type="predicted"/>
<sequence length="683" mass="74843">MKSSQTPLRRVSSGALTNSHNGSVNHKQVTQQHPLEFLTPALSDLSDELDGIVSSTHQLVELDQSLADFNHGFGSLLWALKLNAYCINWPEAPTDESFARVQELNDRLQQSLAPPREPTPPPQVPETNPADETYRTAQEDQESTPKPPPKAPPKTKPKVVSVQLRKKREAFVDSVIESLPLEYRGSQPALRNAMASVLHALMKHQCTTPDGSGIRVPDLVKQPELPQAKVNKCLIALVQKKAVLKWTESGVAYYRLQLDTPRQMSEPNKSSGIYHSVKGNVVESVGTVTGSEEWKKSGQKEHVDGEAEQKAAQIKNTAEGIYDQVAGRVQNVKAAVTGDKSGQVDAVAQEESVLAAARAEIGPARRESSGTPATPVTPPDEPPIDSNESPKSPPSPSPTPILPANYPPPLPHISRELRDLTFTHKSCAELAAAFNAAKLGEIHTVTYGEAGETASSHVKPFAPVYDNEVSEFVGDSILSAVVSLLLRQWYPHLRPDGLTEIRSKLVNRTRLAHWAELYHFEKHLIVPPHLAQLQVRTSPIVLSGAFEAYVASVYDQAGDDDGFRAVKQWLDPLCRPYADVYSASITSREKELRETPKLGSLSFLNQMVDKYGILAQWSESGGPSISMQHYWKQTLTLTVNPDATGSDITPKHKLPLTTTGLAPKKKVAKEMAAYKALKELSLR</sequence>
<dbReference type="InterPro" id="IPR036389">
    <property type="entry name" value="RNase_III_sf"/>
</dbReference>
<dbReference type="AlphaFoldDB" id="A0A4T0FRL2"/>
<dbReference type="InterPro" id="IPR036629">
    <property type="entry name" value="YjbJ_sf"/>
</dbReference>
<dbReference type="GO" id="GO:0008608">
    <property type="term" value="P:attachment of spindle microtubules to kinetochore"/>
    <property type="evidence" value="ECO:0007669"/>
    <property type="project" value="InterPro"/>
</dbReference>